<gene>
    <name evidence="2" type="ORF">JBF11_05755</name>
</gene>
<proteinExistence type="predicted"/>
<name>A0ABY5XYV7_9BACT</name>
<evidence type="ECO:0000313" key="3">
    <source>
        <dbReference type="Proteomes" id="UP001058120"/>
    </source>
</evidence>
<dbReference type="InterPro" id="IPR019201">
    <property type="entry name" value="DUF2065"/>
</dbReference>
<feature type="transmembrane region" description="Helical" evidence="1">
    <location>
        <begin position="45"/>
        <end position="63"/>
    </location>
</feature>
<evidence type="ECO:0000313" key="2">
    <source>
        <dbReference type="EMBL" id="UWX04991.1"/>
    </source>
</evidence>
<accession>A0ABY5XYV7</accession>
<dbReference type="Pfam" id="PF09838">
    <property type="entry name" value="DUF2065"/>
    <property type="match status" value="1"/>
</dbReference>
<keyword evidence="1" id="KW-0812">Transmembrane</keyword>
<feature type="transmembrane region" description="Helical" evidence="1">
    <location>
        <begin position="6"/>
        <end position="25"/>
    </location>
</feature>
<keyword evidence="3" id="KW-1185">Reference proteome</keyword>
<dbReference type="RefSeq" id="WP_334314546.1">
    <property type="nucleotide sequence ID" value="NZ_CP065938.1"/>
</dbReference>
<reference evidence="2" key="1">
    <citation type="submission" date="2020-12" db="EMBL/GenBank/DDBJ databases">
        <title>Taurinivorans muris gen. nov., sp. nov., fundamental and realized metabolic niche of a ubiquitous sulfidogenic bacterium in the murine intestine.</title>
        <authorList>
            <person name="Ye H."/>
            <person name="Hanson B.T."/>
            <person name="Loy A."/>
        </authorList>
    </citation>
    <scope>NUCLEOTIDE SEQUENCE</scope>
    <source>
        <strain evidence="2">LT0009</strain>
    </source>
</reference>
<organism evidence="2 3">
    <name type="scientific">Taurinivorans muris</name>
    <dbReference type="NCBI Taxonomy" id="2787751"/>
    <lineage>
        <taxon>Bacteria</taxon>
        <taxon>Pseudomonadati</taxon>
        <taxon>Thermodesulfobacteriota</taxon>
        <taxon>Desulfovibrionia</taxon>
        <taxon>Desulfovibrionales</taxon>
        <taxon>Desulfovibrionaceae</taxon>
        <taxon>Taurinivorans</taxon>
    </lineage>
</organism>
<dbReference type="Proteomes" id="UP001058120">
    <property type="component" value="Chromosome"/>
</dbReference>
<sequence length="65" mass="7574">MNEFFAYIVTGLGFACIFEALPWLISPEKMRDFLLQLSAVNADQLRYYGYFLLVLGIFFVWSARP</sequence>
<protein>
    <submittedName>
        <fullName evidence="2">DUF2065 domain-containing protein</fullName>
    </submittedName>
</protein>
<keyword evidence="1" id="KW-0472">Membrane</keyword>
<dbReference type="EMBL" id="CP065938">
    <property type="protein sequence ID" value="UWX04991.1"/>
    <property type="molecule type" value="Genomic_DNA"/>
</dbReference>
<evidence type="ECO:0000256" key="1">
    <source>
        <dbReference type="SAM" id="Phobius"/>
    </source>
</evidence>
<keyword evidence="1" id="KW-1133">Transmembrane helix</keyword>